<protein>
    <submittedName>
        <fullName evidence="2">Fungal transcriptional regulatory protein</fullName>
    </submittedName>
</protein>
<accession>A0A168KSN9</accession>
<gene>
    <name evidence="2" type="ORF">LEL_01636</name>
</gene>
<dbReference type="AlphaFoldDB" id="A0A168KSN9"/>
<dbReference type="Proteomes" id="UP000076881">
    <property type="component" value="Unassembled WGS sequence"/>
</dbReference>
<proteinExistence type="predicted"/>
<comment type="caution">
    <text evidence="2">The sequence shown here is derived from an EMBL/GenBank/DDBJ whole genome shotgun (WGS) entry which is preliminary data.</text>
</comment>
<name>A0A168KSN9_CORDF</name>
<feature type="region of interest" description="Disordered" evidence="1">
    <location>
        <begin position="1"/>
        <end position="34"/>
    </location>
</feature>
<evidence type="ECO:0000313" key="3">
    <source>
        <dbReference type="Proteomes" id="UP000076881"/>
    </source>
</evidence>
<sequence>MAAVSASHLSRTSPQPRLLMPTDGQNFRPDPAHESVSQEFYGSVMKKMARWSEQDFGAHPILGLAVLTLFCLVESSMGSFQAFGLHSDGATKLIENFATNALAQDAQACALLGPLVEVRMQMWWRRVYFGTPGFHRHRPKVSLDPEFSSLTGRQSRRSSILLRLCESHRINNAAIIAHWDRYSDNLVEAKSAGNVQPRIDPFERMFGQEKERLDSWCQIYSFSGEMEHVQATFYATSATLEVHPLHMVSHTEAMDFAYYVASRVLQCPGPLDSLTLHDPEEIRRSYTEVESWICLLLRVVAGMDWKDCVRYNMYTIGITGVLLACLLRSHDLRIGLWCETWLQGCLDGSSFEEGSFPAFQTMSIIRLINKEHSNGRDVFGLFQTVEDGGGSGKFGSYESQALSSLLLYSRCRTTGRLLSHYISI</sequence>
<organism evidence="2 3">
    <name type="scientific">Akanthomyces lecanii RCEF 1005</name>
    <dbReference type="NCBI Taxonomy" id="1081108"/>
    <lineage>
        <taxon>Eukaryota</taxon>
        <taxon>Fungi</taxon>
        <taxon>Dikarya</taxon>
        <taxon>Ascomycota</taxon>
        <taxon>Pezizomycotina</taxon>
        <taxon>Sordariomycetes</taxon>
        <taxon>Hypocreomycetidae</taxon>
        <taxon>Hypocreales</taxon>
        <taxon>Cordycipitaceae</taxon>
        <taxon>Akanthomyces</taxon>
        <taxon>Cordyceps confragosa</taxon>
    </lineage>
</organism>
<dbReference type="STRING" id="1081108.A0A168KSN9"/>
<dbReference type="EMBL" id="AZHF01000001">
    <property type="protein sequence ID" value="OAA82091.1"/>
    <property type="molecule type" value="Genomic_DNA"/>
</dbReference>
<evidence type="ECO:0000256" key="1">
    <source>
        <dbReference type="SAM" id="MobiDB-lite"/>
    </source>
</evidence>
<dbReference type="OrthoDB" id="39175at2759"/>
<reference evidence="2 3" key="1">
    <citation type="journal article" date="2016" name="Genome Biol. Evol.">
        <title>Divergent and convergent evolution of fungal pathogenicity.</title>
        <authorList>
            <person name="Shang Y."/>
            <person name="Xiao G."/>
            <person name="Zheng P."/>
            <person name="Cen K."/>
            <person name="Zhan S."/>
            <person name="Wang C."/>
        </authorList>
    </citation>
    <scope>NUCLEOTIDE SEQUENCE [LARGE SCALE GENOMIC DNA]</scope>
    <source>
        <strain evidence="2 3">RCEF 1005</strain>
    </source>
</reference>
<evidence type="ECO:0000313" key="2">
    <source>
        <dbReference type="EMBL" id="OAA82091.1"/>
    </source>
</evidence>
<keyword evidence="3" id="KW-1185">Reference proteome</keyword>